<dbReference type="InterPro" id="IPR001810">
    <property type="entry name" value="F-box_dom"/>
</dbReference>
<reference evidence="2" key="1">
    <citation type="submission" date="2024-03" db="EMBL/GenBank/DDBJ databases">
        <title>WGS assembly of Saponaria officinalis var. Norfolk2.</title>
        <authorList>
            <person name="Jenkins J."/>
            <person name="Shu S."/>
            <person name="Grimwood J."/>
            <person name="Barry K."/>
            <person name="Goodstein D."/>
            <person name="Schmutz J."/>
            <person name="Leebens-Mack J."/>
            <person name="Osbourn A."/>
        </authorList>
    </citation>
    <scope>NUCLEOTIDE SEQUENCE [LARGE SCALE GENOMIC DNA]</scope>
    <source>
        <strain evidence="2">JIC</strain>
    </source>
</reference>
<evidence type="ECO:0000259" key="1">
    <source>
        <dbReference type="Pfam" id="PF12937"/>
    </source>
</evidence>
<dbReference type="Proteomes" id="UP001443914">
    <property type="component" value="Unassembled WGS sequence"/>
</dbReference>
<organism evidence="2 3">
    <name type="scientific">Saponaria officinalis</name>
    <name type="common">Common soapwort</name>
    <name type="synonym">Lychnis saponaria</name>
    <dbReference type="NCBI Taxonomy" id="3572"/>
    <lineage>
        <taxon>Eukaryota</taxon>
        <taxon>Viridiplantae</taxon>
        <taxon>Streptophyta</taxon>
        <taxon>Embryophyta</taxon>
        <taxon>Tracheophyta</taxon>
        <taxon>Spermatophyta</taxon>
        <taxon>Magnoliopsida</taxon>
        <taxon>eudicotyledons</taxon>
        <taxon>Gunneridae</taxon>
        <taxon>Pentapetalae</taxon>
        <taxon>Caryophyllales</taxon>
        <taxon>Caryophyllaceae</taxon>
        <taxon>Caryophylleae</taxon>
        <taxon>Saponaria</taxon>
    </lineage>
</organism>
<dbReference type="PANTHER" id="PTHR35546:SF119">
    <property type="entry name" value="F-BOX_KELCH-REPEAT PROTEIN"/>
    <property type="match status" value="1"/>
</dbReference>
<protein>
    <recommendedName>
        <fullName evidence="1">F-box domain-containing protein</fullName>
    </recommendedName>
</protein>
<gene>
    <name evidence="2" type="ORF">RND81_06G119400</name>
</gene>
<dbReference type="PANTHER" id="PTHR35546">
    <property type="entry name" value="F-BOX PROTEIN INTERACTION DOMAIN PROTEIN-RELATED"/>
    <property type="match status" value="1"/>
</dbReference>
<dbReference type="InterPro" id="IPR036047">
    <property type="entry name" value="F-box-like_dom_sf"/>
</dbReference>
<keyword evidence="3" id="KW-1185">Reference proteome</keyword>
<accession>A0AAW1K5X1</accession>
<dbReference type="Pfam" id="PF12937">
    <property type="entry name" value="F-box-like"/>
    <property type="match status" value="1"/>
</dbReference>
<feature type="domain" description="F-box" evidence="1">
    <location>
        <begin position="7"/>
        <end position="42"/>
    </location>
</feature>
<comment type="caution">
    <text evidence="2">The sequence shown here is derived from an EMBL/GenBank/DDBJ whole genome shotgun (WGS) entry which is preliminary data.</text>
</comment>
<sequence>MHWYLVDELLVEIFCRLPCHKTVTLCKLVCKHWAALVSEPFFVSRFVAFRAGQSIAPCAYEDGISKYDERRVEMMNDQTFGIVIPLPPNLTVVRACNDLLLYQRHGDKIYNSKFELYICNAQTKQCLAFPSLDLPSMTRNIGNIGFMCDPYYSRDTSREVSELPAYLLSPYTGGVWREVILSLPLRCKLLCKCPIASIGRKLYVPCCGCLNGFDPFVDVSNGTSKDIGIQCDSIPTSPSLVTTITFFGVFHEQLYMCDCEDSGRYRVWVLKDYVTGEWSLRHNIMGQDWIPHDLYLVKLINRKPIFENTIGFHPTTSDVIYVLSKR</sequence>
<dbReference type="EMBL" id="JBDFQZ010000006">
    <property type="protein sequence ID" value="KAK9714780.1"/>
    <property type="molecule type" value="Genomic_DNA"/>
</dbReference>
<dbReference type="Gene3D" id="1.20.1280.50">
    <property type="match status" value="1"/>
</dbReference>
<name>A0AAW1K5X1_SAPOF</name>
<dbReference type="SUPFAM" id="SSF81383">
    <property type="entry name" value="F-box domain"/>
    <property type="match status" value="1"/>
</dbReference>
<dbReference type="AlphaFoldDB" id="A0AAW1K5X1"/>
<evidence type="ECO:0000313" key="2">
    <source>
        <dbReference type="EMBL" id="KAK9714780.1"/>
    </source>
</evidence>
<proteinExistence type="predicted"/>
<evidence type="ECO:0000313" key="3">
    <source>
        <dbReference type="Proteomes" id="UP001443914"/>
    </source>
</evidence>
<dbReference type="InterPro" id="IPR055290">
    <property type="entry name" value="At3g26010-like"/>
</dbReference>